<dbReference type="Proteomes" id="UP000827092">
    <property type="component" value="Unassembled WGS sequence"/>
</dbReference>
<dbReference type="AlphaFoldDB" id="A0AAV6VQM9"/>
<gene>
    <name evidence="2" type="ORF">JTE90_006903</name>
</gene>
<reference evidence="2 3" key="1">
    <citation type="journal article" date="2022" name="Nat. Ecol. Evol.">
        <title>A masculinizing supergene underlies an exaggerated male reproductive morph in a spider.</title>
        <authorList>
            <person name="Hendrickx F."/>
            <person name="De Corte Z."/>
            <person name="Sonet G."/>
            <person name="Van Belleghem S.M."/>
            <person name="Kostlbacher S."/>
            <person name="Vangestel C."/>
        </authorList>
    </citation>
    <scope>NUCLEOTIDE SEQUENCE [LARGE SCALE GENOMIC DNA]</scope>
    <source>
        <strain evidence="2">W744_W776</strain>
    </source>
</reference>
<evidence type="ECO:0000256" key="1">
    <source>
        <dbReference type="SAM" id="MobiDB-lite"/>
    </source>
</evidence>
<organism evidence="2 3">
    <name type="scientific">Oedothorax gibbosus</name>
    <dbReference type="NCBI Taxonomy" id="931172"/>
    <lineage>
        <taxon>Eukaryota</taxon>
        <taxon>Metazoa</taxon>
        <taxon>Ecdysozoa</taxon>
        <taxon>Arthropoda</taxon>
        <taxon>Chelicerata</taxon>
        <taxon>Arachnida</taxon>
        <taxon>Araneae</taxon>
        <taxon>Araneomorphae</taxon>
        <taxon>Entelegynae</taxon>
        <taxon>Araneoidea</taxon>
        <taxon>Linyphiidae</taxon>
        <taxon>Erigoninae</taxon>
        <taxon>Oedothorax</taxon>
    </lineage>
</organism>
<dbReference type="EMBL" id="JAFNEN010000043">
    <property type="protein sequence ID" value="KAG8198152.1"/>
    <property type="molecule type" value="Genomic_DNA"/>
</dbReference>
<protein>
    <submittedName>
        <fullName evidence="2">Uncharacterized protein</fullName>
    </submittedName>
</protein>
<feature type="region of interest" description="Disordered" evidence="1">
    <location>
        <begin position="55"/>
        <end position="75"/>
    </location>
</feature>
<proteinExistence type="predicted"/>
<sequence>MFHELFSFFANIDSDDQWERGLPSHRNTFGPCTKPSEHPKRTAFPIIINHAVANAAPRISRIHDTHNPPSQQSPK</sequence>
<keyword evidence="3" id="KW-1185">Reference proteome</keyword>
<comment type="caution">
    <text evidence="2">The sequence shown here is derived from an EMBL/GenBank/DDBJ whole genome shotgun (WGS) entry which is preliminary data.</text>
</comment>
<accession>A0AAV6VQM9</accession>
<name>A0AAV6VQM9_9ARAC</name>
<evidence type="ECO:0000313" key="3">
    <source>
        <dbReference type="Proteomes" id="UP000827092"/>
    </source>
</evidence>
<evidence type="ECO:0000313" key="2">
    <source>
        <dbReference type="EMBL" id="KAG8198152.1"/>
    </source>
</evidence>